<dbReference type="GO" id="GO:0000155">
    <property type="term" value="F:phosphorelay sensor kinase activity"/>
    <property type="evidence" value="ECO:0007669"/>
    <property type="project" value="InterPro"/>
</dbReference>
<reference evidence="3 4" key="1">
    <citation type="submission" date="2019-07" db="EMBL/GenBank/DDBJ databases">
        <title>The draft genome sequence of Aquimarina algiphila M91.</title>
        <authorList>
            <person name="Meng X."/>
        </authorList>
    </citation>
    <scope>NUCLEOTIDE SEQUENCE [LARGE SCALE GENOMIC DNA]</scope>
    <source>
        <strain evidence="3 4">M91</strain>
    </source>
</reference>
<dbReference type="Gene3D" id="3.30.565.10">
    <property type="entry name" value="Histidine kinase-like ATPase, C-terminal domain"/>
    <property type="match status" value="1"/>
</dbReference>
<evidence type="ECO:0000313" key="4">
    <source>
        <dbReference type="Proteomes" id="UP000318833"/>
    </source>
</evidence>
<dbReference type="InterPro" id="IPR010559">
    <property type="entry name" value="Sig_transdc_His_kin_internal"/>
</dbReference>
<evidence type="ECO:0000259" key="2">
    <source>
        <dbReference type="Pfam" id="PF06580"/>
    </source>
</evidence>
<feature type="transmembrane region" description="Helical" evidence="1">
    <location>
        <begin position="20"/>
        <end position="37"/>
    </location>
</feature>
<dbReference type="Proteomes" id="UP000318833">
    <property type="component" value="Unassembled WGS sequence"/>
</dbReference>
<feature type="domain" description="Signal transduction histidine kinase internal region" evidence="2">
    <location>
        <begin position="169"/>
        <end position="247"/>
    </location>
</feature>
<keyword evidence="1" id="KW-0812">Transmembrane</keyword>
<dbReference type="GO" id="GO:0016020">
    <property type="term" value="C:membrane"/>
    <property type="evidence" value="ECO:0007669"/>
    <property type="project" value="InterPro"/>
</dbReference>
<dbReference type="PANTHER" id="PTHR34220:SF7">
    <property type="entry name" value="SENSOR HISTIDINE KINASE YPDA"/>
    <property type="match status" value="1"/>
</dbReference>
<evidence type="ECO:0000256" key="1">
    <source>
        <dbReference type="SAM" id="Phobius"/>
    </source>
</evidence>
<accession>A0A554VEK4</accession>
<gene>
    <name evidence="3" type="ORF">FOF46_22645</name>
</gene>
<dbReference type="PANTHER" id="PTHR34220">
    <property type="entry name" value="SENSOR HISTIDINE KINASE YPDA"/>
    <property type="match status" value="1"/>
</dbReference>
<keyword evidence="1" id="KW-1133">Transmembrane helix</keyword>
<evidence type="ECO:0000313" key="3">
    <source>
        <dbReference type="EMBL" id="TSE05471.1"/>
    </source>
</evidence>
<feature type="transmembrane region" description="Helical" evidence="1">
    <location>
        <begin position="82"/>
        <end position="103"/>
    </location>
</feature>
<dbReference type="InterPro" id="IPR036890">
    <property type="entry name" value="HATPase_C_sf"/>
</dbReference>
<dbReference type="AlphaFoldDB" id="A0A554VEK4"/>
<keyword evidence="4" id="KW-1185">Reference proteome</keyword>
<dbReference type="EMBL" id="VLNR01000060">
    <property type="protein sequence ID" value="TSE05471.1"/>
    <property type="molecule type" value="Genomic_DNA"/>
</dbReference>
<feature type="transmembrane region" description="Helical" evidence="1">
    <location>
        <begin position="49"/>
        <end position="70"/>
    </location>
</feature>
<dbReference type="OrthoDB" id="9809908at2"/>
<protein>
    <recommendedName>
        <fullName evidence="2">Signal transduction histidine kinase internal region domain-containing protein</fullName>
    </recommendedName>
</protein>
<organism evidence="3 4">
    <name type="scientific">Aquimarina algiphila</name>
    <dbReference type="NCBI Taxonomy" id="2047982"/>
    <lineage>
        <taxon>Bacteria</taxon>
        <taxon>Pseudomonadati</taxon>
        <taxon>Bacteroidota</taxon>
        <taxon>Flavobacteriia</taxon>
        <taxon>Flavobacteriales</taxon>
        <taxon>Flavobacteriaceae</taxon>
        <taxon>Aquimarina</taxon>
    </lineage>
</organism>
<name>A0A554VEK4_9FLAO</name>
<comment type="caution">
    <text evidence="3">The sequence shown here is derived from an EMBL/GenBank/DDBJ whole genome shotgun (WGS) entry which is preliminary data.</text>
</comment>
<keyword evidence="1" id="KW-0472">Membrane</keyword>
<feature type="transmembrane region" description="Helical" evidence="1">
    <location>
        <begin position="123"/>
        <end position="145"/>
    </location>
</feature>
<dbReference type="Pfam" id="PF06580">
    <property type="entry name" value="His_kinase"/>
    <property type="match status" value="1"/>
</dbReference>
<sequence length="348" mass="40474">MKFSLDHYLHQLSPVVKKYFTIIFVGFVLGILTYSFLGFTQEKDNLKLLWLSGGLGIIIAYIINAFNKGFNKLVSWKKYTGFRLFLGVLLNAIITLILIYVALYGYVFVGDAKIDFIENYNEILLKLVILIFFVSLVYNVIYFALHSYYQYAKGQIISLQLERKQTELQLTALKSQLSPHFLFNSINTISSLLFSDVKKAELFIRELAKSYQYILNKYEDKWLTVAEELQFVNSYYFLLRTRFNDRIHLEINLSDAILKTKIPPLTLQMLVENVVKHNQVIPSEIIKIRIEGDQNIISVSNNKTGKPKRVDSFKIGLSNIRSRYELIFNETIEVIDDERFIVKLPIVV</sequence>
<proteinExistence type="predicted"/>
<dbReference type="InterPro" id="IPR050640">
    <property type="entry name" value="Bact_2-comp_sensor_kinase"/>
</dbReference>